<comment type="similarity">
    <text evidence="2">Belongs to the GSP F family.</text>
</comment>
<feature type="transmembrane region" description="Helical" evidence="8">
    <location>
        <begin position="384"/>
        <end position="405"/>
    </location>
</feature>
<comment type="subcellular location">
    <subcellularLocation>
        <location evidence="1">Cell inner membrane</location>
        <topology evidence="1">Multi-pass membrane protein</topology>
    </subcellularLocation>
</comment>
<dbReference type="EMBL" id="FPHP01000043">
    <property type="protein sequence ID" value="SFV75541.1"/>
    <property type="molecule type" value="Genomic_DNA"/>
</dbReference>
<feature type="domain" description="Type II secretion system protein GspF" evidence="9">
    <location>
        <begin position="281"/>
        <end position="403"/>
    </location>
</feature>
<reference evidence="11" key="1">
    <citation type="submission" date="2016-10" db="EMBL/GenBank/DDBJ databases">
        <authorList>
            <person name="de Groot N.N."/>
        </authorList>
    </citation>
    <scope>NUCLEOTIDE SEQUENCE</scope>
</reference>
<keyword evidence="4" id="KW-0997">Cell inner membrane</keyword>
<feature type="transmembrane region" description="Helical" evidence="8">
    <location>
        <begin position="230"/>
        <end position="249"/>
    </location>
</feature>
<dbReference type="Gene3D" id="1.20.81.30">
    <property type="entry name" value="Type II secretion system (T2SS), domain F"/>
    <property type="match status" value="2"/>
</dbReference>
<evidence type="ECO:0000259" key="9">
    <source>
        <dbReference type="Pfam" id="PF00482"/>
    </source>
</evidence>
<evidence type="ECO:0000256" key="4">
    <source>
        <dbReference type="ARBA" id="ARBA00022519"/>
    </source>
</evidence>
<evidence type="ECO:0000256" key="3">
    <source>
        <dbReference type="ARBA" id="ARBA00022475"/>
    </source>
</evidence>
<organism evidence="11">
    <name type="scientific">hydrothermal vent metagenome</name>
    <dbReference type="NCBI Taxonomy" id="652676"/>
    <lineage>
        <taxon>unclassified sequences</taxon>
        <taxon>metagenomes</taxon>
        <taxon>ecological metagenomes</taxon>
    </lineage>
</organism>
<gene>
    <name evidence="11" type="ORF">MNB_SM-3-625</name>
    <name evidence="10" type="ORF">MNB_SM-7-975</name>
</gene>
<dbReference type="PANTHER" id="PTHR30012">
    <property type="entry name" value="GENERAL SECRETION PATHWAY PROTEIN"/>
    <property type="match status" value="1"/>
</dbReference>
<evidence type="ECO:0000313" key="10">
    <source>
        <dbReference type="EMBL" id="SFV53827.1"/>
    </source>
</evidence>
<dbReference type="InterPro" id="IPR003004">
    <property type="entry name" value="GspF/PilC"/>
</dbReference>
<keyword evidence="3" id="KW-1003">Cell membrane</keyword>
<proteinExistence type="inferred from homology"/>
<sequence length="414" mass="46774">MKYFIATVLVKGKKVEEAFYANDIKEANQIARVKFHGIIIKVVEAEEPLEIRFKKFQKDFFQHIRKKKIKPDALVGAIRQLAVMTNAGISIHDSLVEIVNSSEDETLQSVFKKLADDINAGHSLSKAMENFRYELGNLTIAMVQLGEKTGNLDEALYTLANMLEEIRANVVKFKKAMAYPRNVMVAMGIAFTILISFVVPKFKTMFEKLHADLPLPTKILLGLEHIFNTYGVYILPLLIVAIIVFKYMLSNYENVRYGWHQFLLRVYLIKDIIKFATLSRFTLVFSELIHAGIPIAEALDTTTAMIDNLPLKQKLMSVKQTVEKGGTLHQSLKDLNLFENMIIQMVKAGEDSGTLDKMVKKVAEYYKMRFDAIIDGLSDAIEPVMLIIIASLVLLLALGIFMPMWNMGQAVQAG</sequence>
<dbReference type="GO" id="GO:0005886">
    <property type="term" value="C:plasma membrane"/>
    <property type="evidence" value="ECO:0007669"/>
    <property type="project" value="UniProtKB-SubCell"/>
</dbReference>
<evidence type="ECO:0000256" key="5">
    <source>
        <dbReference type="ARBA" id="ARBA00022692"/>
    </source>
</evidence>
<evidence type="ECO:0000256" key="6">
    <source>
        <dbReference type="ARBA" id="ARBA00022989"/>
    </source>
</evidence>
<keyword evidence="6 8" id="KW-1133">Transmembrane helix</keyword>
<evidence type="ECO:0000256" key="1">
    <source>
        <dbReference type="ARBA" id="ARBA00004429"/>
    </source>
</evidence>
<evidence type="ECO:0000256" key="8">
    <source>
        <dbReference type="SAM" id="Phobius"/>
    </source>
</evidence>
<dbReference type="InterPro" id="IPR018076">
    <property type="entry name" value="T2SS_GspF_dom"/>
</dbReference>
<accession>A0A1W1D4I4</accession>
<protein>
    <submittedName>
        <fullName evidence="11">Type II secretion system protein</fullName>
    </submittedName>
</protein>
<feature type="transmembrane region" description="Helical" evidence="8">
    <location>
        <begin position="182"/>
        <end position="199"/>
    </location>
</feature>
<name>A0A1W1D4I4_9ZZZZ</name>
<evidence type="ECO:0000256" key="7">
    <source>
        <dbReference type="ARBA" id="ARBA00023136"/>
    </source>
</evidence>
<dbReference type="PRINTS" id="PR00812">
    <property type="entry name" value="BCTERIALGSPF"/>
</dbReference>
<dbReference type="InterPro" id="IPR042094">
    <property type="entry name" value="T2SS_GspF_sf"/>
</dbReference>
<dbReference type="GO" id="GO:0015628">
    <property type="term" value="P:protein secretion by the type II secretion system"/>
    <property type="evidence" value="ECO:0007669"/>
    <property type="project" value="TreeGrafter"/>
</dbReference>
<dbReference type="EMBL" id="FPHB01000022">
    <property type="protein sequence ID" value="SFV53827.1"/>
    <property type="molecule type" value="Genomic_DNA"/>
</dbReference>
<dbReference type="PANTHER" id="PTHR30012:SF4">
    <property type="entry name" value="MSHA BIOGENESIS PROTEIN MSHG"/>
    <property type="match status" value="1"/>
</dbReference>
<evidence type="ECO:0000256" key="2">
    <source>
        <dbReference type="ARBA" id="ARBA00005745"/>
    </source>
</evidence>
<dbReference type="Pfam" id="PF00482">
    <property type="entry name" value="T2SSF"/>
    <property type="match status" value="2"/>
</dbReference>
<evidence type="ECO:0000313" key="11">
    <source>
        <dbReference type="EMBL" id="SFV75541.1"/>
    </source>
</evidence>
<keyword evidence="7 8" id="KW-0472">Membrane</keyword>
<dbReference type="AlphaFoldDB" id="A0A1W1D4I4"/>
<feature type="domain" description="Type II secretion system protein GspF" evidence="9">
    <location>
        <begin position="77"/>
        <end position="200"/>
    </location>
</feature>
<dbReference type="FunFam" id="1.20.81.30:FF:000001">
    <property type="entry name" value="Type II secretion system protein F"/>
    <property type="match status" value="2"/>
</dbReference>
<keyword evidence="5 8" id="KW-0812">Transmembrane</keyword>